<evidence type="ECO:0000313" key="3">
    <source>
        <dbReference type="EMBL" id="EUA33328.1"/>
    </source>
</evidence>
<comment type="caution">
    <text evidence="3">The sequence shown here is derived from an EMBL/GenBank/DDBJ whole genome shotgun (WGS) entry which is preliminary data.</text>
</comment>
<feature type="domain" description="AMP-dependent synthetase/ligase" evidence="2">
    <location>
        <begin position="1"/>
        <end position="142"/>
    </location>
</feature>
<accession>X8AQN8</accession>
<evidence type="ECO:0000256" key="1">
    <source>
        <dbReference type="SAM" id="MobiDB-lite"/>
    </source>
</evidence>
<dbReference type="Pfam" id="PF00501">
    <property type="entry name" value="AMP-binding"/>
    <property type="match status" value="1"/>
</dbReference>
<name>X8AQN8_MYCXE</name>
<dbReference type="SUPFAM" id="SSF56801">
    <property type="entry name" value="Acetyl-CoA synthetase-like"/>
    <property type="match status" value="1"/>
</dbReference>
<proteinExistence type="predicted"/>
<gene>
    <name evidence="3" type="ORF">I553_7738</name>
</gene>
<dbReference type="Gene3D" id="3.40.50.12780">
    <property type="entry name" value="N-terminal domain of ligase-like"/>
    <property type="match status" value="1"/>
</dbReference>
<reference evidence="3" key="1">
    <citation type="submission" date="2014-01" db="EMBL/GenBank/DDBJ databases">
        <authorList>
            <person name="Brown-Elliot B."/>
            <person name="Wallace R."/>
            <person name="Lenaerts A."/>
            <person name="Ordway D."/>
            <person name="DeGroote M.A."/>
            <person name="Parker T."/>
            <person name="Sizemore C."/>
            <person name="Tallon L.J."/>
            <person name="Sadzewicz L.K."/>
            <person name="Sengamalay N."/>
            <person name="Fraser C.M."/>
            <person name="Hine E."/>
            <person name="Shefchek K.A."/>
            <person name="Das S.P."/>
            <person name="Tettelin H."/>
        </authorList>
    </citation>
    <scope>NUCLEOTIDE SEQUENCE [LARGE SCALE GENOMIC DNA]</scope>
    <source>
        <strain evidence="3">4042</strain>
    </source>
</reference>
<dbReference type="InterPro" id="IPR042099">
    <property type="entry name" value="ANL_N_sf"/>
</dbReference>
<feature type="region of interest" description="Disordered" evidence="1">
    <location>
        <begin position="147"/>
        <end position="169"/>
    </location>
</feature>
<organism evidence="3">
    <name type="scientific">Mycobacterium xenopi 4042</name>
    <dbReference type="NCBI Taxonomy" id="1299334"/>
    <lineage>
        <taxon>Bacteria</taxon>
        <taxon>Bacillati</taxon>
        <taxon>Actinomycetota</taxon>
        <taxon>Actinomycetes</taxon>
        <taxon>Mycobacteriales</taxon>
        <taxon>Mycobacteriaceae</taxon>
        <taxon>Mycobacterium</taxon>
    </lineage>
</organism>
<dbReference type="PANTHER" id="PTHR43767">
    <property type="entry name" value="LONG-CHAIN-FATTY-ACID--COA LIGASE"/>
    <property type="match status" value="1"/>
</dbReference>
<dbReference type="InterPro" id="IPR050237">
    <property type="entry name" value="ATP-dep_AMP-bd_enzyme"/>
</dbReference>
<dbReference type="PANTHER" id="PTHR43767:SF1">
    <property type="entry name" value="NONRIBOSOMAL PEPTIDE SYNTHASE PES1 (EUROFUNG)-RELATED"/>
    <property type="match status" value="1"/>
</dbReference>
<dbReference type="PATRIC" id="fig|1299334.3.peg.5114"/>
<sequence length="182" mass="18985">MLGAMTAGAATVFTTDPSPESAFAVIARHGVTVTALVPSLATLWAQACDWEPVTPKTLRLLQVGGARLDAGDARRIREALTPGLQQVYGMAEGLLSYTRLDDPPALVDHTQGRPMCADDELRILDDAGQPVAPGVEGELLVRALTRSTATSAPSTTTGAASTRTASTAPATWSAGWPTAIYR</sequence>
<protein>
    <submittedName>
        <fullName evidence="3">AMP-binding enzyme family protein</fullName>
    </submittedName>
</protein>
<dbReference type="AlphaFoldDB" id="X8AQN8"/>
<dbReference type="InterPro" id="IPR000873">
    <property type="entry name" value="AMP-dep_synth/lig_dom"/>
</dbReference>
<dbReference type="EMBL" id="JAOB01000047">
    <property type="protein sequence ID" value="EUA33328.1"/>
    <property type="molecule type" value="Genomic_DNA"/>
</dbReference>
<evidence type="ECO:0000259" key="2">
    <source>
        <dbReference type="Pfam" id="PF00501"/>
    </source>
</evidence>